<feature type="region of interest" description="Disordered" evidence="8">
    <location>
        <begin position="221"/>
        <end position="297"/>
    </location>
</feature>
<evidence type="ECO:0000256" key="5">
    <source>
        <dbReference type="ARBA" id="ARBA00022917"/>
    </source>
</evidence>
<feature type="domain" description="Tr-type G" evidence="9">
    <location>
        <begin position="413"/>
        <end position="629"/>
    </location>
</feature>
<keyword evidence="11" id="KW-1185">Reference proteome</keyword>
<keyword evidence="6" id="KW-0342">GTP-binding</keyword>
<dbReference type="CDD" id="cd01887">
    <property type="entry name" value="IF2_eIF5B"/>
    <property type="match status" value="1"/>
</dbReference>
<dbReference type="InterPro" id="IPR053905">
    <property type="entry name" value="EF-G-like_DII"/>
</dbReference>
<dbReference type="InterPro" id="IPR044145">
    <property type="entry name" value="IF2_II"/>
</dbReference>
<dbReference type="GO" id="GO:0003743">
    <property type="term" value="F:translation initiation factor activity"/>
    <property type="evidence" value="ECO:0007669"/>
    <property type="project" value="UniProtKB-KW"/>
</dbReference>
<keyword evidence="3" id="KW-0396">Initiation factor</keyword>
<feature type="compositionally biased region" description="Polar residues" evidence="8">
    <location>
        <begin position="54"/>
        <end position="65"/>
    </location>
</feature>
<dbReference type="Pfam" id="PF00009">
    <property type="entry name" value="GTP_EFTU"/>
    <property type="match status" value="1"/>
</dbReference>
<evidence type="ECO:0000313" key="10">
    <source>
        <dbReference type="EMBL" id="CAJ1958770.1"/>
    </source>
</evidence>
<keyword evidence="4" id="KW-0547">Nucleotide-binding</keyword>
<dbReference type="CDD" id="cd03692">
    <property type="entry name" value="mtIF2_IVc"/>
    <property type="match status" value="1"/>
</dbReference>
<dbReference type="InterPro" id="IPR005225">
    <property type="entry name" value="Small_GTP-bd"/>
</dbReference>
<evidence type="ECO:0000313" key="11">
    <source>
        <dbReference type="Proteomes" id="UP001295423"/>
    </source>
</evidence>
<reference evidence="10" key="1">
    <citation type="submission" date="2023-08" db="EMBL/GenBank/DDBJ databases">
        <authorList>
            <person name="Audoor S."/>
            <person name="Bilcke G."/>
        </authorList>
    </citation>
    <scope>NUCLEOTIDE SEQUENCE</scope>
</reference>
<evidence type="ECO:0000256" key="1">
    <source>
        <dbReference type="ARBA" id="ARBA00004229"/>
    </source>
</evidence>
<name>A0AAD2PW21_9STRA</name>
<feature type="region of interest" description="Disordered" evidence="8">
    <location>
        <begin position="138"/>
        <end position="207"/>
    </location>
</feature>
<dbReference type="InterPro" id="IPR023115">
    <property type="entry name" value="TIF_IF2_dom3"/>
</dbReference>
<evidence type="ECO:0000256" key="6">
    <source>
        <dbReference type="ARBA" id="ARBA00023134"/>
    </source>
</evidence>
<sequence>MLRLGLSTVGKTTSGRVAMRIRSPSALAGRRLLSSQNIDGKRASEERPSEENTKTVGSNNENTDALRQFFEKRRESSFKNGGTQEAANSQKMNPNPRNQNGNRNFAQTKYNNGAKASSDVKQGGESDALQSFFEKRKAALQKEKKGRDVSPNNSNKQQQQRPNDRRPNQNAGNRNNRRQGQQQHQTQNQRNRKQQPQQQQNNQGNDSSRLADLMKQLRRDGPVKPAASATNNDDQPHWRRGGTQQGRGGRGQGDSARWRRSSFLNKNEQGGRGGPSHHHGGRGGRGGRGGQRQQPVFRADIDFLEGRRGRIEKDKAPGEESETIVTLPAKPCSLTDLSALFRVKVDVLQRKLRSIGERIRPDKEHVVDVDMMELLALEFQIDCQRSEYKEAAESEEILISQRRVGDDGVALPPRPPVVCIMGHVDHGKTTLMDALRRQSVGGMQGNARKAKKSKKKGKKDVSSASGDVAGTEAGGITQVISAFQVAMEGQDMPVTFLDTPGHAAFRSMRLSGSHAADVIVLVVAADDGISPQTVEILDFYKSIVTGSEGGISLVVALNKIDKPGIDVDEAQRRIENQLMEHGITPESMGSGDSEYGAPVQVIPTSGLTGEGLEDLMEGLLLQSEIMDLRADEEAEAEGIIMDAAMEKGLGVVATAIIRWGNIKPGDVVVSGDQIGRVRILRDVHNKPLKKGMPSQPVSIVGFKAMPKAGDPITRVESEEKAEELVARRASLEKESIRSEAAVDDIEIHIPGMRTKGNRRHQRVYSKANLQEGDGYLRIPVIVKADADGSLSAVRESLVQLGENSKHKVMIDTISDGIGDINATDIQLAKESNAIIFMFGNKRVDQMTLNLAESEGVRICSNPIIYSLLDEAKQTLGTFLPPSPVKHVHGSALVQEVFSVGTDDGSENVAGLKVMDGYIYKGKAKVGSAKLNCHFRVIRDGKQISPEGEKVTAFSLRRYKELVDSVRLGDECGLGLSGFGDFEAGDTIECYSIEMKYDSL</sequence>
<comment type="similarity">
    <text evidence="2">Belongs to the TRAFAC class translation factor GTPase superfamily. Classic translation factor GTPase family. IF-2 subfamily.</text>
</comment>
<feature type="compositionally biased region" description="Low complexity" evidence="8">
    <location>
        <begin position="93"/>
        <end position="104"/>
    </location>
</feature>
<dbReference type="PROSITE" id="PS51722">
    <property type="entry name" value="G_TR_2"/>
    <property type="match status" value="1"/>
</dbReference>
<keyword evidence="5" id="KW-0648">Protein biosynthesis</keyword>
<evidence type="ECO:0000256" key="2">
    <source>
        <dbReference type="ARBA" id="ARBA00007733"/>
    </source>
</evidence>
<comment type="caution">
    <text evidence="10">The sequence shown here is derived from an EMBL/GenBank/DDBJ whole genome shotgun (WGS) entry which is preliminary data.</text>
</comment>
<organism evidence="10 11">
    <name type="scientific">Cylindrotheca closterium</name>
    <dbReference type="NCBI Taxonomy" id="2856"/>
    <lineage>
        <taxon>Eukaryota</taxon>
        <taxon>Sar</taxon>
        <taxon>Stramenopiles</taxon>
        <taxon>Ochrophyta</taxon>
        <taxon>Bacillariophyta</taxon>
        <taxon>Bacillariophyceae</taxon>
        <taxon>Bacillariophycidae</taxon>
        <taxon>Bacillariales</taxon>
        <taxon>Bacillariaceae</taxon>
        <taxon>Cylindrotheca</taxon>
    </lineage>
</organism>
<dbReference type="Gene3D" id="3.40.50.10050">
    <property type="entry name" value="Translation initiation factor IF- 2, domain 3"/>
    <property type="match status" value="1"/>
</dbReference>
<evidence type="ECO:0000256" key="8">
    <source>
        <dbReference type="SAM" id="MobiDB-lite"/>
    </source>
</evidence>
<evidence type="ECO:0000256" key="3">
    <source>
        <dbReference type="ARBA" id="ARBA00022540"/>
    </source>
</evidence>
<dbReference type="InterPro" id="IPR027417">
    <property type="entry name" value="P-loop_NTPase"/>
</dbReference>
<feature type="compositionally biased region" description="Gly residues" evidence="8">
    <location>
        <begin position="243"/>
        <end position="252"/>
    </location>
</feature>
<dbReference type="CDD" id="cd03702">
    <property type="entry name" value="IF2_mtIF2_II"/>
    <property type="match status" value="1"/>
</dbReference>
<dbReference type="InterPro" id="IPR009000">
    <property type="entry name" value="Transl_B-barrel_sf"/>
</dbReference>
<feature type="compositionally biased region" description="Basic and acidic residues" evidence="8">
    <location>
        <begin position="138"/>
        <end position="148"/>
    </location>
</feature>
<dbReference type="AlphaFoldDB" id="A0AAD2PW21"/>
<feature type="region of interest" description="Disordered" evidence="8">
    <location>
        <begin position="438"/>
        <end position="467"/>
    </location>
</feature>
<dbReference type="Gene3D" id="3.40.50.300">
    <property type="entry name" value="P-loop containing nucleotide triphosphate hydrolases"/>
    <property type="match status" value="1"/>
</dbReference>
<dbReference type="PRINTS" id="PR00315">
    <property type="entry name" value="ELONGATNFCT"/>
</dbReference>
<dbReference type="Pfam" id="PF11987">
    <property type="entry name" value="IF-2"/>
    <property type="match status" value="1"/>
</dbReference>
<feature type="compositionally biased region" description="Polar residues" evidence="8">
    <location>
        <begin position="78"/>
        <end position="92"/>
    </location>
</feature>
<feature type="compositionally biased region" description="Basic and acidic residues" evidence="8">
    <location>
        <begin position="39"/>
        <end position="53"/>
    </location>
</feature>
<proteinExistence type="inferred from homology"/>
<feature type="region of interest" description="Disordered" evidence="8">
    <location>
        <begin position="28"/>
        <end position="109"/>
    </location>
</feature>
<dbReference type="EMBL" id="CAKOGP040001980">
    <property type="protein sequence ID" value="CAJ1958770.1"/>
    <property type="molecule type" value="Genomic_DNA"/>
</dbReference>
<dbReference type="Proteomes" id="UP001295423">
    <property type="component" value="Unassembled WGS sequence"/>
</dbReference>
<dbReference type="SUPFAM" id="SSF52156">
    <property type="entry name" value="Initiation factor IF2/eIF5b, domain 3"/>
    <property type="match status" value="1"/>
</dbReference>
<accession>A0AAD2PW21</accession>
<comment type="subcellular location">
    <subcellularLocation>
        <location evidence="1">Plastid</location>
        <location evidence="1">Chloroplast</location>
    </subcellularLocation>
</comment>
<feature type="compositionally biased region" description="Low complexity" evidence="8">
    <location>
        <begin position="168"/>
        <end position="205"/>
    </location>
</feature>
<evidence type="ECO:0000259" key="9">
    <source>
        <dbReference type="PROSITE" id="PS51722"/>
    </source>
</evidence>
<dbReference type="SUPFAM" id="SSF52540">
    <property type="entry name" value="P-loop containing nucleoside triphosphate hydrolases"/>
    <property type="match status" value="1"/>
</dbReference>
<dbReference type="Pfam" id="PF22042">
    <property type="entry name" value="EF-G_D2"/>
    <property type="match status" value="1"/>
</dbReference>
<evidence type="ECO:0000256" key="4">
    <source>
        <dbReference type="ARBA" id="ARBA00022741"/>
    </source>
</evidence>
<gene>
    <name evidence="10" type="ORF">CYCCA115_LOCUS17342</name>
</gene>
<dbReference type="GO" id="GO:0005525">
    <property type="term" value="F:GTP binding"/>
    <property type="evidence" value="ECO:0007669"/>
    <property type="project" value="UniProtKB-KW"/>
</dbReference>
<protein>
    <recommendedName>
        <fullName evidence="9">Tr-type G domain-containing protein</fullName>
    </recommendedName>
</protein>
<dbReference type="InterPro" id="IPR036925">
    <property type="entry name" value="TIF_IF2_dom3_sf"/>
</dbReference>
<feature type="compositionally biased region" description="Basic residues" evidence="8">
    <location>
        <begin position="448"/>
        <end position="458"/>
    </location>
</feature>
<dbReference type="PANTHER" id="PTHR43381">
    <property type="entry name" value="TRANSLATION INITIATION FACTOR IF-2-RELATED"/>
    <property type="match status" value="1"/>
</dbReference>
<dbReference type="SUPFAM" id="SSF50447">
    <property type="entry name" value="Translation proteins"/>
    <property type="match status" value="2"/>
</dbReference>
<dbReference type="PANTHER" id="PTHR43381:SF20">
    <property type="entry name" value="TRANSLATION INITIATION FACTOR IF-2, MITOCHONDRIAL"/>
    <property type="match status" value="1"/>
</dbReference>
<dbReference type="NCBIfam" id="TIGR00231">
    <property type="entry name" value="small_GTP"/>
    <property type="match status" value="1"/>
</dbReference>
<dbReference type="GO" id="GO:0003924">
    <property type="term" value="F:GTPase activity"/>
    <property type="evidence" value="ECO:0007669"/>
    <property type="project" value="InterPro"/>
</dbReference>
<dbReference type="Gene3D" id="2.40.30.10">
    <property type="entry name" value="Translation factors"/>
    <property type="match status" value="2"/>
</dbReference>
<dbReference type="InterPro" id="IPR015760">
    <property type="entry name" value="TIF_IF2"/>
</dbReference>
<comment type="function">
    <text evidence="7">One of the essential components for the initiation of protein synthesis. Protects formylmethionyl-tRNA from spontaneous hydrolysis and promotes its binding to the 30S ribosomal subunits. Also involved in the hydrolysis of GTP during the formation of the 70S ribosomal complex.</text>
</comment>
<dbReference type="GO" id="GO:0009507">
    <property type="term" value="C:chloroplast"/>
    <property type="evidence" value="ECO:0007669"/>
    <property type="project" value="UniProtKB-SubCell"/>
</dbReference>
<dbReference type="InterPro" id="IPR000795">
    <property type="entry name" value="T_Tr_GTP-bd_dom"/>
</dbReference>
<dbReference type="FunFam" id="3.40.50.10050:FF:000001">
    <property type="entry name" value="Translation initiation factor IF-2"/>
    <property type="match status" value="1"/>
</dbReference>
<evidence type="ECO:0000256" key="7">
    <source>
        <dbReference type="ARBA" id="ARBA00025162"/>
    </source>
</evidence>